<dbReference type="Proteomes" id="UP000324832">
    <property type="component" value="Unassembled WGS sequence"/>
</dbReference>
<dbReference type="AlphaFoldDB" id="A0A5E4QC35"/>
<proteinExistence type="predicted"/>
<reference evidence="1 2" key="1">
    <citation type="submission" date="2017-07" db="EMBL/GenBank/DDBJ databases">
        <authorList>
            <person name="Talla V."/>
            <person name="Backstrom N."/>
        </authorList>
    </citation>
    <scope>NUCLEOTIDE SEQUENCE [LARGE SCALE GENOMIC DNA]</scope>
</reference>
<name>A0A5E4QC35_9NEOP</name>
<organism evidence="1 2">
    <name type="scientific">Leptidea sinapis</name>
    <dbReference type="NCBI Taxonomy" id="189913"/>
    <lineage>
        <taxon>Eukaryota</taxon>
        <taxon>Metazoa</taxon>
        <taxon>Ecdysozoa</taxon>
        <taxon>Arthropoda</taxon>
        <taxon>Hexapoda</taxon>
        <taxon>Insecta</taxon>
        <taxon>Pterygota</taxon>
        <taxon>Neoptera</taxon>
        <taxon>Endopterygota</taxon>
        <taxon>Lepidoptera</taxon>
        <taxon>Glossata</taxon>
        <taxon>Ditrysia</taxon>
        <taxon>Papilionoidea</taxon>
        <taxon>Pieridae</taxon>
        <taxon>Dismorphiinae</taxon>
        <taxon>Leptidea</taxon>
    </lineage>
</organism>
<dbReference type="EMBL" id="FZQP02002260">
    <property type="protein sequence ID" value="VVC95296.1"/>
    <property type="molecule type" value="Genomic_DNA"/>
</dbReference>
<sequence length="79" mass="8655">MKKALAKSITKNISISTIRTIIRITTAIKDMKIALAVIAKELQVQVSNMEVETSLIIIVALVELVQAGFQEVTSCRVVE</sequence>
<keyword evidence="2" id="KW-1185">Reference proteome</keyword>
<evidence type="ECO:0000313" key="2">
    <source>
        <dbReference type="Proteomes" id="UP000324832"/>
    </source>
</evidence>
<protein>
    <submittedName>
        <fullName evidence="1">Uncharacterized protein</fullName>
    </submittedName>
</protein>
<accession>A0A5E4QC35</accession>
<evidence type="ECO:0000313" key="1">
    <source>
        <dbReference type="EMBL" id="VVC95296.1"/>
    </source>
</evidence>
<gene>
    <name evidence="1" type="ORF">LSINAPIS_LOCUS7041</name>
</gene>